<evidence type="ECO:0000313" key="2">
    <source>
        <dbReference type="EMBL" id="QCK88900.1"/>
    </source>
</evidence>
<evidence type="ECO:0000313" key="3">
    <source>
        <dbReference type="Proteomes" id="UP000298588"/>
    </source>
</evidence>
<dbReference type="AlphaFoldDB" id="A0A4D7QM23"/>
<dbReference type="EMBL" id="CP039865">
    <property type="protein sequence ID" value="QCK88900.1"/>
    <property type="molecule type" value="Genomic_DNA"/>
</dbReference>
<dbReference type="SUPFAM" id="SSF53300">
    <property type="entry name" value="vWA-like"/>
    <property type="match status" value="1"/>
</dbReference>
<protein>
    <submittedName>
        <fullName evidence="2">Pilus assembly protein</fullName>
    </submittedName>
</protein>
<organism evidence="2 3">
    <name type="scientific">Phreatobacter aquaticus</name>
    <dbReference type="NCBI Taxonomy" id="2570229"/>
    <lineage>
        <taxon>Bacteria</taxon>
        <taxon>Pseudomonadati</taxon>
        <taxon>Pseudomonadota</taxon>
        <taxon>Alphaproteobacteria</taxon>
        <taxon>Hyphomicrobiales</taxon>
        <taxon>Phreatobacteraceae</taxon>
        <taxon>Phreatobacter</taxon>
    </lineage>
</organism>
<keyword evidence="3" id="KW-1185">Reference proteome</keyword>
<gene>
    <name evidence="2" type="ORF">E8L99_20795</name>
</gene>
<accession>A0A4D7QM23</accession>
<dbReference type="Pfam" id="PF13400">
    <property type="entry name" value="Tad"/>
    <property type="match status" value="1"/>
</dbReference>
<dbReference type="OrthoDB" id="7624353at2"/>
<dbReference type="InterPro" id="IPR036465">
    <property type="entry name" value="vWFA_dom_sf"/>
</dbReference>
<reference evidence="2 3" key="1">
    <citation type="submission" date="2019-04" db="EMBL/GenBank/DDBJ databases">
        <title>Phreatobacter aquaticus sp. nov.</title>
        <authorList>
            <person name="Choi A."/>
            <person name="Baek K."/>
        </authorList>
    </citation>
    <scope>NUCLEOTIDE SEQUENCE [LARGE SCALE GENOMIC DNA]</scope>
    <source>
        <strain evidence="2 3">NMCR1094</strain>
    </source>
</reference>
<proteinExistence type="predicted"/>
<feature type="domain" description="Putative Flp pilus-assembly TadG-like N-terminal" evidence="1">
    <location>
        <begin position="26"/>
        <end position="68"/>
    </location>
</feature>
<dbReference type="Proteomes" id="UP000298588">
    <property type="component" value="Chromosome"/>
</dbReference>
<dbReference type="InterPro" id="IPR028087">
    <property type="entry name" value="Tad_N"/>
</dbReference>
<sequence>MLSRLQPVLRRFAASVQRFSANSQAGVAVFFAFSFVPLAIGVGAAVDYTYASKVKARLDAAADLAALNGVKTSNVMPTAAAAKAAAIASFQTNIGTLDRATLTSSAITVTDDGLGRTSTVTYSAQVQTSLMALVGVNSIAISGSVKANSNLPTYIDFHILLDNTPSMGIGATPTDVSTMVANTSDKCGFACHDLSDPSGNYYKLAKKLGVTLRIDVVRQATQSLMDTAAATERVNDQFRTQLYTFGSSCTVPGYTLINALTANLSQAKSAAANIDLMTIPNQGYNNDQCTDFNGALSAVNLSIATPGDGSTAATPQKVMFFVSDGVADAYYPTTCTKPTTGGRCQEPINTATCTAIKARGIRIAVLYTTYLPLTTNAWYNTWIKPFQSEIATRMEACASPGLYFEVSPTQGIADAMNALFQKAVATARLTQ</sequence>
<name>A0A4D7QM23_9HYPH</name>
<evidence type="ECO:0000259" key="1">
    <source>
        <dbReference type="Pfam" id="PF13400"/>
    </source>
</evidence>
<dbReference type="KEGG" id="paqt:E8L99_20795"/>
<dbReference type="Gene3D" id="3.40.50.410">
    <property type="entry name" value="von Willebrand factor, type A domain"/>
    <property type="match status" value="1"/>
</dbReference>